<gene>
    <name evidence="1" type="ORF">PC118_g14384</name>
</gene>
<dbReference type="EMBL" id="RCML01000521">
    <property type="protein sequence ID" value="KAG2974702.1"/>
    <property type="molecule type" value="Genomic_DNA"/>
</dbReference>
<evidence type="ECO:0000313" key="2">
    <source>
        <dbReference type="Proteomes" id="UP000697107"/>
    </source>
</evidence>
<dbReference type="VEuPathDB" id="FungiDB:PC110_g14411"/>
<accession>A0A8T1FM02</accession>
<dbReference type="GO" id="GO:0015074">
    <property type="term" value="P:DNA integration"/>
    <property type="evidence" value="ECO:0007669"/>
    <property type="project" value="InterPro"/>
</dbReference>
<protein>
    <recommendedName>
        <fullName evidence="3">Integrase-like, catalytic domain</fullName>
    </recommendedName>
</protein>
<reference evidence="1" key="1">
    <citation type="submission" date="2018-10" db="EMBL/GenBank/DDBJ databases">
        <title>Effector identification in a new, highly contiguous assembly of the strawberry crown rot pathogen Phytophthora cactorum.</title>
        <authorList>
            <person name="Armitage A.D."/>
            <person name="Nellist C.F."/>
            <person name="Bates H."/>
            <person name="Vickerstaff R.J."/>
            <person name="Harrison R.J."/>
        </authorList>
    </citation>
    <scope>NUCLEOTIDE SEQUENCE</scope>
    <source>
        <strain evidence="1">P415</strain>
    </source>
</reference>
<dbReference type="InterPro" id="IPR013762">
    <property type="entry name" value="Integrase-like_cat_sf"/>
</dbReference>
<proteinExistence type="predicted"/>
<dbReference type="Gene3D" id="1.10.443.10">
    <property type="entry name" value="Intergrase catalytic core"/>
    <property type="match status" value="1"/>
</dbReference>
<sequence>MELEELKPGNTRRAQATAIAEFKAFVKRKKGKQLARNTAMQYYRQTKMWLFELFPTQRHIVEAKLLSMGKTIENLYMKRDGKVVSKAPPCSKTDLRKMTLYLLKNAFTSSDYQDAALLCVLWYLFGRASDFSLVQMQNLTINAADILFARFIRLKTSEELGLSVFPDLDSVTCPVHAIALALITQAAPCVDLLDNLPALPVQAAVSLSPATPLLDVLGHPAEYAALDAAAAAAATTGAAPAEKIPTIYSHVNRVLDRIAANAGVEAALSSHSFRRGGAQHVNGCDGLTHRWIFDRGAWNISTTNKGFNYIFNTSREDHKVSKALCGYDTEAKVLLKDLKSTTRRRRRRSQLSSSICLQHASS</sequence>
<comment type="caution">
    <text evidence="1">The sequence shown here is derived from an EMBL/GenBank/DDBJ whole genome shotgun (WGS) entry which is preliminary data.</text>
</comment>
<dbReference type="GO" id="GO:0006310">
    <property type="term" value="P:DNA recombination"/>
    <property type="evidence" value="ECO:0007669"/>
    <property type="project" value="InterPro"/>
</dbReference>
<dbReference type="GO" id="GO:0003677">
    <property type="term" value="F:DNA binding"/>
    <property type="evidence" value="ECO:0007669"/>
    <property type="project" value="InterPro"/>
</dbReference>
<dbReference type="AlphaFoldDB" id="A0A8T1FM02"/>
<name>A0A8T1FM02_9STRA</name>
<organism evidence="1 2">
    <name type="scientific">Phytophthora cactorum</name>
    <dbReference type="NCBI Taxonomy" id="29920"/>
    <lineage>
        <taxon>Eukaryota</taxon>
        <taxon>Sar</taxon>
        <taxon>Stramenopiles</taxon>
        <taxon>Oomycota</taxon>
        <taxon>Peronosporomycetes</taxon>
        <taxon>Peronosporales</taxon>
        <taxon>Peronosporaceae</taxon>
        <taxon>Phytophthora</taxon>
    </lineage>
</organism>
<evidence type="ECO:0008006" key="3">
    <source>
        <dbReference type="Google" id="ProtNLM"/>
    </source>
</evidence>
<evidence type="ECO:0000313" key="1">
    <source>
        <dbReference type="EMBL" id="KAG2974702.1"/>
    </source>
</evidence>
<dbReference type="Proteomes" id="UP000697107">
    <property type="component" value="Unassembled WGS sequence"/>
</dbReference>